<comment type="similarity">
    <text evidence="1">Belongs to the TASOR family.</text>
</comment>
<accession>A0A8C9V944</accession>
<name>A0A8C9V944_SCLFO</name>
<feature type="region of interest" description="Disordered" evidence="2">
    <location>
        <begin position="2084"/>
        <end position="2113"/>
    </location>
</feature>
<evidence type="ECO:0000313" key="6">
    <source>
        <dbReference type="Ensembl" id="ENSSFOP00015037503.1"/>
    </source>
</evidence>
<feature type="domain" description="TASOR alpha/beta" evidence="4">
    <location>
        <begin position="2722"/>
        <end position="2817"/>
    </location>
</feature>
<reference evidence="6" key="2">
    <citation type="submission" date="2025-08" db="UniProtKB">
        <authorList>
            <consortium name="Ensembl"/>
        </authorList>
    </citation>
    <scope>IDENTIFICATION</scope>
</reference>
<evidence type="ECO:0000259" key="3">
    <source>
        <dbReference type="Pfam" id="PF12509"/>
    </source>
</evidence>
<evidence type="ECO:0000256" key="1">
    <source>
        <dbReference type="ARBA" id="ARBA00008058"/>
    </source>
</evidence>
<dbReference type="InterPro" id="IPR022188">
    <property type="entry name" value="TASOR_DUF3715"/>
</dbReference>
<feature type="region of interest" description="Disordered" evidence="2">
    <location>
        <begin position="1573"/>
        <end position="1596"/>
    </location>
</feature>
<dbReference type="Ensembl" id="ENSSFOT00015037917.2">
    <property type="protein sequence ID" value="ENSSFOP00015037503.1"/>
    <property type="gene ID" value="ENSSFOG00015023872.2"/>
</dbReference>
<dbReference type="Proteomes" id="UP000694397">
    <property type="component" value="Chromosome 2"/>
</dbReference>
<dbReference type="GO" id="GO:0005654">
    <property type="term" value="C:nucleoplasm"/>
    <property type="evidence" value="ECO:0007669"/>
    <property type="project" value="TreeGrafter"/>
</dbReference>
<feature type="compositionally biased region" description="Polar residues" evidence="2">
    <location>
        <begin position="2027"/>
        <end position="2043"/>
    </location>
</feature>
<feature type="domain" description="TASOR PIN" evidence="5">
    <location>
        <begin position="2821"/>
        <end position="2956"/>
    </location>
</feature>
<dbReference type="Pfam" id="PF24630">
    <property type="entry name" value="PIN_TASOR"/>
    <property type="match status" value="1"/>
</dbReference>
<dbReference type="OrthoDB" id="5960959at2759"/>
<dbReference type="InterPro" id="IPR056242">
    <property type="entry name" value="PIN_TASOR"/>
</dbReference>
<feature type="region of interest" description="Disordered" evidence="2">
    <location>
        <begin position="1310"/>
        <end position="1351"/>
    </location>
</feature>
<reference evidence="6" key="3">
    <citation type="submission" date="2025-09" db="UniProtKB">
        <authorList>
            <consortium name="Ensembl"/>
        </authorList>
    </citation>
    <scope>IDENTIFICATION</scope>
</reference>
<dbReference type="GO" id="GO:0045814">
    <property type="term" value="P:negative regulation of gene expression, epigenetic"/>
    <property type="evidence" value="ECO:0007669"/>
    <property type="project" value="InterPro"/>
</dbReference>
<reference evidence="6 7" key="1">
    <citation type="submission" date="2019-04" db="EMBL/GenBank/DDBJ databases">
        <authorList>
            <consortium name="Wellcome Sanger Institute Data Sharing"/>
        </authorList>
    </citation>
    <scope>NUCLEOTIDE SEQUENCE [LARGE SCALE GENOMIC DNA]</scope>
</reference>
<organism evidence="6 7">
    <name type="scientific">Scleropages formosus</name>
    <name type="common">Asian bonytongue</name>
    <name type="synonym">Osteoglossum formosum</name>
    <dbReference type="NCBI Taxonomy" id="113540"/>
    <lineage>
        <taxon>Eukaryota</taxon>
        <taxon>Metazoa</taxon>
        <taxon>Chordata</taxon>
        <taxon>Craniata</taxon>
        <taxon>Vertebrata</taxon>
        <taxon>Euteleostomi</taxon>
        <taxon>Actinopterygii</taxon>
        <taxon>Neopterygii</taxon>
        <taxon>Teleostei</taxon>
        <taxon>Osteoglossocephala</taxon>
        <taxon>Osteoglossomorpha</taxon>
        <taxon>Osteoglossiformes</taxon>
        <taxon>Osteoglossidae</taxon>
        <taxon>Scleropages</taxon>
    </lineage>
</organism>
<feature type="compositionally biased region" description="Basic and acidic residues" evidence="2">
    <location>
        <begin position="2088"/>
        <end position="2106"/>
    </location>
</feature>
<feature type="compositionally biased region" description="Polar residues" evidence="2">
    <location>
        <begin position="1310"/>
        <end position="1327"/>
    </location>
</feature>
<gene>
    <name evidence="6" type="primary">tasor2</name>
</gene>
<feature type="compositionally biased region" description="Basic residues" evidence="2">
    <location>
        <begin position="1235"/>
        <end position="1248"/>
    </location>
</feature>
<evidence type="ECO:0000256" key="2">
    <source>
        <dbReference type="SAM" id="MobiDB-lite"/>
    </source>
</evidence>
<protein>
    <recommendedName>
        <fullName evidence="8">DUF3715 domain-containing protein</fullName>
    </recommendedName>
</protein>
<dbReference type="GeneTree" id="ENSGT00530000063735"/>
<feature type="compositionally biased region" description="Basic and acidic residues" evidence="2">
    <location>
        <begin position="1579"/>
        <end position="1589"/>
    </location>
</feature>
<dbReference type="Pfam" id="PF12509">
    <property type="entry name" value="DUF3715"/>
    <property type="match status" value="1"/>
</dbReference>
<evidence type="ECO:0008006" key="8">
    <source>
        <dbReference type="Google" id="ProtNLM"/>
    </source>
</evidence>
<evidence type="ECO:0000259" key="4">
    <source>
        <dbReference type="Pfam" id="PF23314"/>
    </source>
</evidence>
<feature type="region of interest" description="Disordered" evidence="2">
    <location>
        <begin position="1749"/>
        <end position="1781"/>
    </location>
</feature>
<proteinExistence type="inferred from homology"/>
<feature type="region of interest" description="Disordered" evidence="2">
    <location>
        <begin position="1221"/>
        <end position="1262"/>
    </location>
</feature>
<sequence>MIITESAEMRTHHAVLHGDHVTIGVVMTKVTGIAGIVGNVVRSATGWTASPMRDRHDSTRKYGLLEPVPLVTTVFHENILSPLRCSYMYPDSEQCFTYSSACLVKNPTLQDKYSAFCTQKKKEGYTERELEESFGFLMFDEEIKAKQLCESGIEVDQSALSTLGDPSKGVYISKYSDCLDLNPWYHGKTGFIVLFRLTKGRVKEVTENYTQNFTQPSVGFDCHISEQIDTVSATTSSFLAYERTQYYVYELCSGGEAVTRPRQVCPFAVIRFSYGKTMPSATNLMEQRYSPKTGVFQYILWQGQLQIHSVTIPVALRSRCDALLPAQLPTTLEMSNSISVSDLKQWLLQSNFETCFTSEVLRGNGCNFYTIIPLADQDKHTLLSLELKDKDLALVLQLKDSGFLVLLHSSTFFTYEDTLSSQEDSLQALFLFPDSRLVQKDTKSRWSKSLLSPEIIKALPGFSYAVTKAEKCPLNQQESISCVVEQHLQSYATLFQPGMHYSPSREISVFPDQYDVPDVIGYLYSAPKWTETSHLQMLSYFKQPGNYTLPVTRVTELLEAGRDESINDQGNDIYYCLSSPENAGVTSSDFCANGGSEGGFRKIPDQADVVEGSATNERGEFWMNEQLQEGMVAEVESIAGVSQSAAPVDLMKCGGLGIASFDHTKKMPESVTFTAIGEATPVQTRDEQEDITGQEGYSTEASVTNVSSTEMPDLRFVQHSFTAQEINSLPHTKPGVNASFKKTSRRGRRKRKRGRTANSYPQENCVEALTQPHLPKRRLYQYGLKTIITDCGKIFVPHGSEIPPGDIKFMAEMGRAVAVESNLAQLPAESSGISLIPARNAHAQDLATGTTDKRPLLTEVVDEQNLPIQTDEQDTVMETTDAQVSSTGIVDEQTQYLETVDGQVIPLNITDREAMPLNREEGLYLKANKVLMSTVSSSDAESNQNKGVQQQVVPSTNCTEKKLLGMTPTLERTNGQKGKRKKPLCPISQVSSLLEELRDLPGLSTTELRTKRSKSHKTANEVENVIVNCENTIANILKSDPKLRNCLSFDAEIEQVSKTEGNPKTRARSRKSIPRKLDLANASALSDGTQEISKNLATPTGPTETEKLVKPLKKRLRHKITEHMKENGLLSFDTSTSYGSDNLSQLQAQGHNSAASGGWGGVINGTSFVAHRSSETGPCQPPDALSMLADLALSNNGDKVLESQVPGSKLAVMGQDCGKSMDDGPSMSGSVLSKMPRHSLRRHKRQISKQKLPARSPSPKGLVVTGENALVISEEHSYSLSPSCLLLGLSGPVLQVPHLDLLDHPGNNSSDCLPTSKKSNSSTSCQDGQGGQDVTKPSAESSMRQFHPKDRRKRLTRVRQVKEVYGSLKVSRVWKEKYEFHLDSKYTNNLLEKAVMRALHGPWDYSIEETFEQIRLILHMWIGLFYSRSTARFFEIDPTGDILRGPSSTDGLHGAAPDPQSRLSVSEVFYTVPSPLPSPEPKALDLREERKKLTDPISTHSDVLDLSYNHSQVLDLTISKNGTEKPPHEVNEREPLKSLCKLGELDTKDPLQSSYVTTFHLKVYRGRANMMSDEENEHSDDGSSVHEGGELDWQNSTDSLRNDTAYNKLCDHTANICIASEKLLRTQDIVQAKAGNSMFDCQFEELPVKERQGTAELRQSRTSYIQSCKFTHVSFSPIVAAPSVCGDNTKKDDYVSNTNIHTDFCDVNAHCCKALAVMPANSCEDNEVHGCSSDAVQPDKFHTRALEAEVPQYPKSNTRKKVDFSENSSDESTDPVLEPESYNRSVYADKASPPVLGDPSFNHELSLSNCAYIVATLNNHAETWSSSKATLSVESLSSGIKIPTSIPICDQAKSDAVNIATSSLQNDLKSYPDNFELVSSISTNAEKLLLSDCQNTASCTLSTTEHPQGGICEPYTFKNHDLTDFSALSSLGTLCSGKNGKPGDQSSPASCEDFLEQKNFKLNLRDILPPSDGISSFNSKLTATQDLNSEIGGCHKSSHKSAECQQCCDGVSSANSTTSFESSSPSCKATSADDSSESRSTFIPESKPKSPAPKFGPHLHFSGSSMNLSKNLQSSLVCMGQPTNVSEQDPKVHSSSMYDHREDSSEIPRSSAVDRNSVMSEQMEFEVNSRYLTDAPFHHLHDLNTKFSSSEKLSHQPSLDASGFLTGDKNDFDPFTNSKIILSDNWQLSYQETQSNCSVLSRKTSLQKELSLQTKNDLKKNLEEKSKRYHTTEKIQPSCSKEHSQICEYDSASCGTHPSPQDILNKAHSIKHCPVMAVKPSKNRECRGGDDICETPQCETSKCPVGMEGWVDAEARLTSVDQLSKCDDQQHVEIEEGVSYDDSGNVETAQCSTSCSIDHYDSGPQSNMYNPGNMSDFSNARHCSSLFDQEDINKHIDKEMLDYSKENSGCFSFRKEELPFTSSTEGDRYETQWSSNSKNYRKGLLTRTLVHIKDEKECSTPALATSIITVLDSKGRRVIYENCPTVKHVSSRHVRTIQNTNMVDSPLQNFLQKWEKMHLTKPDITQDTMDLEYLIFSEKMNQILKRNLRNTASCRPSRYPWRHQLISNADTGPCNSPGIERLSETGGRVSKDYHDTQSPFTKCKINMDFTKKTGSKELTSYFPFVPCKPPWHLDRLSYLNRTNYVHPGVSSITAECSSSYQTVMNDICSSRMFLQHAKKPKMDSKFLPQEMSEQPDLCCQTKQEMLTNLQEQLNIVVRQSFKTKFRFYILVTSEDGFFEQTKEVLEAEGHVSVDPEQFEVGLQSTAMPLLIILRNEDIAEYICTIPRLLELKKTPSVLFAGIDQPDDVLNLTHQELFNKGGFVVCDSAMLDSLMLDNMKTLIEFLEKLSSSGKWTWFLHYRDCRLFKEKQRTSMDAKKRKQFLDWCQEAGIVETLPYHECDILSGGQPDYLSCLLHLQAQHATARFAVFITDTPDDSFGMYGIFVMKINAFLQIYRNNTGKVCESVLFL</sequence>
<feature type="domain" description="TASOR pseudo-PARP" evidence="3">
    <location>
        <begin position="120"/>
        <end position="266"/>
    </location>
</feature>
<dbReference type="InterPro" id="IPR056243">
    <property type="entry name" value="TASOR_ab_dom"/>
</dbReference>
<feature type="compositionally biased region" description="Low complexity" evidence="2">
    <location>
        <begin position="2016"/>
        <end position="2026"/>
    </location>
</feature>
<feature type="compositionally biased region" description="Basic residues" evidence="2">
    <location>
        <begin position="742"/>
        <end position="755"/>
    </location>
</feature>
<dbReference type="PANTHER" id="PTHR16207:SF10">
    <property type="entry name" value="PROTEIN TASOR 2"/>
    <property type="match status" value="1"/>
</dbReference>
<dbReference type="Pfam" id="PF23314">
    <property type="entry name" value="TASOR_alpha-beta"/>
    <property type="match status" value="1"/>
</dbReference>
<keyword evidence="7" id="KW-1185">Reference proteome</keyword>
<feature type="region of interest" description="Disordered" evidence="2">
    <location>
        <begin position="731"/>
        <end position="759"/>
    </location>
</feature>
<evidence type="ECO:0000313" key="7">
    <source>
        <dbReference type="Proteomes" id="UP000694397"/>
    </source>
</evidence>
<dbReference type="InterPro" id="IPR046432">
    <property type="entry name" value="TASOR"/>
</dbReference>
<evidence type="ECO:0000259" key="5">
    <source>
        <dbReference type="Pfam" id="PF24630"/>
    </source>
</evidence>
<feature type="region of interest" description="Disordered" evidence="2">
    <location>
        <begin position="2016"/>
        <end position="2066"/>
    </location>
</feature>
<dbReference type="PANTHER" id="PTHR16207">
    <property type="entry name" value="SET DOMAIN-CONTAINING PROTEIN"/>
    <property type="match status" value="1"/>
</dbReference>